<dbReference type="InterPro" id="IPR042099">
    <property type="entry name" value="ANL_N_sf"/>
</dbReference>
<dbReference type="SUPFAM" id="SSF56801">
    <property type="entry name" value="Acetyl-CoA synthetase-like"/>
    <property type="match status" value="1"/>
</dbReference>
<dbReference type="Pfam" id="PF00550">
    <property type="entry name" value="PP-binding"/>
    <property type="match status" value="1"/>
</dbReference>
<dbReference type="InterPro" id="IPR036736">
    <property type="entry name" value="ACP-like_sf"/>
</dbReference>
<dbReference type="PANTHER" id="PTHR43439">
    <property type="entry name" value="PHENYLACETATE-COENZYME A LIGASE"/>
    <property type="match status" value="1"/>
</dbReference>
<dbReference type="InterPro" id="IPR013120">
    <property type="entry name" value="FAR_NAD-bd"/>
</dbReference>
<dbReference type="Pfam" id="PF07993">
    <property type="entry name" value="NAD_binding_4"/>
    <property type="match status" value="1"/>
</dbReference>
<dbReference type="Gene3D" id="3.40.50.12780">
    <property type="entry name" value="N-terminal domain of ligase-like"/>
    <property type="match status" value="1"/>
</dbReference>
<dbReference type="Pfam" id="PF00501">
    <property type="entry name" value="AMP-binding"/>
    <property type="match status" value="1"/>
</dbReference>
<organism evidence="4 5">
    <name type="scientific">Diatrype stigma</name>
    <dbReference type="NCBI Taxonomy" id="117547"/>
    <lineage>
        <taxon>Eukaryota</taxon>
        <taxon>Fungi</taxon>
        <taxon>Dikarya</taxon>
        <taxon>Ascomycota</taxon>
        <taxon>Pezizomycotina</taxon>
        <taxon>Sordariomycetes</taxon>
        <taxon>Xylariomycetidae</taxon>
        <taxon>Xylariales</taxon>
        <taxon>Diatrypaceae</taxon>
        <taxon>Diatrype</taxon>
    </lineage>
</organism>
<proteinExistence type="predicted"/>
<dbReference type="Proteomes" id="UP001320420">
    <property type="component" value="Unassembled WGS sequence"/>
</dbReference>
<dbReference type="InterPro" id="IPR009081">
    <property type="entry name" value="PP-bd_ACP"/>
</dbReference>
<reference evidence="4 5" key="1">
    <citation type="submission" date="2024-02" db="EMBL/GenBank/DDBJ databases">
        <title>De novo assembly and annotation of 12 fungi associated with fruit tree decline syndrome in Ontario, Canada.</title>
        <authorList>
            <person name="Sulman M."/>
            <person name="Ellouze W."/>
            <person name="Ilyukhin E."/>
        </authorList>
    </citation>
    <scope>NUCLEOTIDE SEQUENCE [LARGE SCALE GENOMIC DNA]</scope>
    <source>
        <strain evidence="4 5">M11/M66-122</strain>
    </source>
</reference>
<evidence type="ECO:0000313" key="5">
    <source>
        <dbReference type="Proteomes" id="UP001320420"/>
    </source>
</evidence>
<protein>
    <submittedName>
        <fullName evidence="4">NRPS-like protein biosynthetic cluster</fullName>
    </submittedName>
</protein>
<dbReference type="AlphaFoldDB" id="A0AAN9UNN6"/>
<keyword evidence="1" id="KW-0596">Phosphopantetheine</keyword>
<dbReference type="Gene3D" id="3.40.50.720">
    <property type="entry name" value="NAD(P)-binding Rossmann-like Domain"/>
    <property type="match status" value="1"/>
</dbReference>
<dbReference type="Pfam" id="PF23562">
    <property type="entry name" value="AMP-binding_C_3"/>
    <property type="match status" value="1"/>
</dbReference>
<evidence type="ECO:0000313" key="4">
    <source>
        <dbReference type="EMBL" id="KAK7750271.1"/>
    </source>
</evidence>
<dbReference type="InterPro" id="IPR051414">
    <property type="entry name" value="Adenylate-forming_Reductase"/>
</dbReference>
<dbReference type="PROSITE" id="PS50075">
    <property type="entry name" value="CARRIER"/>
    <property type="match status" value="1"/>
</dbReference>
<dbReference type="SUPFAM" id="SSF47336">
    <property type="entry name" value="ACP-like"/>
    <property type="match status" value="1"/>
</dbReference>
<keyword evidence="5" id="KW-1185">Reference proteome</keyword>
<evidence type="ECO:0000256" key="1">
    <source>
        <dbReference type="ARBA" id="ARBA00022450"/>
    </source>
</evidence>
<keyword evidence="2" id="KW-0597">Phosphoprotein</keyword>
<dbReference type="InterPro" id="IPR000873">
    <property type="entry name" value="AMP-dep_synth/lig_dom"/>
</dbReference>
<feature type="domain" description="Carrier" evidence="3">
    <location>
        <begin position="566"/>
        <end position="644"/>
    </location>
</feature>
<evidence type="ECO:0000259" key="3">
    <source>
        <dbReference type="PROSITE" id="PS50075"/>
    </source>
</evidence>
<gene>
    <name evidence="4" type="ORF">SLS62_007788</name>
</gene>
<evidence type="ECO:0000256" key="2">
    <source>
        <dbReference type="ARBA" id="ARBA00022553"/>
    </source>
</evidence>
<comment type="caution">
    <text evidence="4">The sequence shown here is derived from an EMBL/GenBank/DDBJ whole genome shotgun (WGS) entry which is preliminary data.</text>
</comment>
<dbReference type="PANTHER" id="PTHR43439:SF2">
    <property type="entry name" value="ENZYME, PUTATIVE (JCVI)-RELATED"/>
    <property type="match status" value="1"/>
</dbReference>
<sequence length="1103" mass="121220">MDHEDLNYFTCTLGQASQWKKRNQPGQQPAQFDTILELLDEQARLFPDKPALGFADFCSQGATDQKRNQVTFNQLRGLSIAAAEALAGIIGSCQCKETQVIGLICMSNLDFVLTLFGFMQLGYTVFLLAPQLDSTAIAHLCHTCHINTIFVDDTAKFRVTQLGGDIRIETIPSYALLPVGFNVDRGFRVRPRTLDIAYVRHTSGTSSGLPKPIFQSHWGAVGVLPRFAGKQSQAATFTTTPLYHGGLADCFRAWTSGAMIWLFPEDHCPITGTNVQRAVRYARENSTCPVQYFSSVPFVLRLLGSDDEGIQLLLSFGIVGVGGAALPAAIGDELVASGVNLVSRMGSAECGFLMSSHRDHRADTEWQYLRAIDDPGLLAFEPRGDGLAELIVKPGWPLRTKTNRSDGSYATSDLFEAHPTVLNAWRYHSRADAQIALANGKKFDPSPVEGAVLASTGMLRDILIVGAGRDYPGALLFVYPGAGSYADMIMALWPCLEKINHNIPSYARLSKSALAIVQTPEGEEPLEKSSKGTILRRQAQERYAEVIESIYRDSDRTFGDRDPETVLDSDLPFRIAAEFSNVLGNKVRLDEDLYRQGVDSMACIQVRRFIENTLLPKSSLPLPVNIIYDCGNINSLASYIKGLRHGDRTRDVEDNGVELSLMWELADRYGSFQRPSPCRGMKSGTVIVLTGGTGVLGAHILHSLLRTPGVRKVYCLTRAQTQLAAQERVLNSLSGRGLAKSQPPEEPTHLDERVVCLPCALSDTNLGLSGDIRKSILEEATLFLHAAWTVNFRLRLSSFDDDLRGTSHLVQFAMRASAQFCFISSTAAVSNTPRGIVPEAISSDPMDSSSLGYARSKWVSERICSSAFDTYSETESAAKGVHKRPPISIIRVGQLCGNEAGFWNISEAYPLMLSTARVAGCLPDFGDMPLSWLRVDLAARAVLEILLPENSKGISQGGSRTSPGVSVLPNVSASSVPVYHVLNPHETPTWNEMLKWVVREAGPPKFDIVQPHEWLQRLEAALERQGQNHPSRSLLGFWKTKYGSERDGSPKDRGLHLQEDVTTGPSFDLTNTSLLSETISHVSPLERKSVLRMWSWIEENVGR</sequence>
<accession>A0AAN9UNN6</accession>
<dbReference type="InterPro" id="IPR036291">
    <property type="entry name" value="NAD(P)-bd_dom_sf"/>
</dbReference>
<name>A0AAN9UNN6_9PEZI</name>
<dbReference type="EMBL" id="JAKJXP020000067">
    <property type="protein sequence ID" value="KAK7750271.1"/>
    <property type="molecule type" value="Genomic_DNA"/>
</dbReference>
<dbReference type="SUPFAM" id="SSF51735">
    <property type="entry name" value="NAD(P)-binding Rossmann-fold domains"/>
    <property type="match status" value="1"/>
</dbReference>